<gene>
    <name evidence="1" type="ORF">FHS76_004249</name>
</gene>
<evidence type="ECO:0000313" key="2">
    <source>
        <dbReference type="Proteomes" id="UP000555546"/>
    </source>
</evidence>
<accession>A0A7W9B1D3</accession>
<dbReference type="AlphaFoldDB" id="A0A7W9B1D3"/>
<organism evidence="1 2">
    <name type="scientific">Brucella daejeonensis</name>
    <dbReference type="NCBI Taxonomy" id="659015"/>
    <lineage>
        <taxon>Bacteria</taxon>
        <taxon>Pseudomonadati</taxon>
        <taxon>Pseudomonadota</taxon>
        <taxon>Alphaproteobacteria</taxon>
        <taxon>Hyphomicrobiales</taxon>
        <taxon>Brucellaceae</taxon>
        <taxon>Brucella/Ochrobactrum group</taxon>
        <taxon>Brucella</taxon>
    </lineage>
</organism>
<dbReference type="RefSeq" id="WP_210306187.1">
    <property type="nucleotide sequence ID" value="NZ_JACIJG010000027.1"/>
</dbReference>
<dbReference type="EMBL" id="JACIJG010000027">
    <property type="protein sequence ID" value="MBB5704332.1"/>
    <property type="molecule type" value="Genomic_DNA"/>
</dbReference>
<comment type="caution">
    <text evidence="1">The sequence shown here is derived from an EMBL/GenBank/DDBJ whole genome shotgun (WGS) entry which is preliminary data.</text>
</comment>
<reference evidence="1 2" key="1">
    <citation type="submission" date="2020-08" db="EMBL/GenBank/DDBJ databases">
        <title>Genomic Encyclopedia of Type Strains, Phase IV (KMG-IV): sequencing the most valuable type-strain genomes for metagenomic binning, comparative biology and taxonomic classification.</title>
        <authorList>
            <person name="Goeker M."/>
        </authorList>
    </citation>
    <scope>NUCLEOTIDE SEQUENCE [LARGE SCALE GENOMIC DNA]</scope>
    <source>
        <strain evidence="1 2">DSM 26944</strain>
    </source>
</reference>
<keyword evidence="2" id="KW-1185">Reference proteome</keyword>
<protein>
    <submittedName>
        <fullName evidence="1">Uncharacterized protein</fullName>
    </submittedName>
</protein>
<evidence type="ECO:0000313" key="1">
    <source>
        <dbReference type="EMBL" id="MBB5704332.1"/>
    </source>
</evidence>
<sequence length="95" mass="10568">MSKIETGGPAFPVSVPVDFQFAHEGMTLRDYFAAIALQGMLTNGFMPKEVTIEVMSSYAYEDQEQYKKDCAQNHYSALAYRMADAMLAARGGDRD</sequence>
<proteinExistence type="predicted"/>
<dbReference type="Proteomes" id="UP000555546">
    <property type="component" value="Unassembled WGS sequence"/>
</dbReference>
<name>A0A7W9B1D3_9HYPH</name>